<keyword evidence="2 5" id="KW-0678">Repressor</keyword>
<keyword evidence="7" id="KW-1185">Reference proteome</keyword>
<reference evidence="6 7" key="1">
    <citation type="submission" date="2019-01" db="EMBL/GenBank/DDBJ databases">
        <title>Bacillus sp. M5HDSG1-1, whole genome shotgun sequence.</title>
        <authorList>
            <person name="Tuo L."/>
        </authorList>
    </citation>
    <scope>NUCLEOTIDE SEQUENCE [LARGE SCALE GENOMIC DNA]</scope>
    <source>
        <strain evidence="6 7">M5HDSG1-1</strain>
    </source>
</reference>
<dbReference type="RefSeq" id="WP_127738220.1">
    <property type="nucleotide sequence ID" value="NZ_CAJCKN010000017.1"/>
</dbReference>
<comment type="similarity">
    <text evidence="5">Belongs to the CsrA/RsmA family.</text>
</comment>
<dbReference type="EMBL" id="RZTZ01000003">
    <property type="protein sequence ID" value="RVT63744.1"/>
    <property type="molecule type" value="Genomic_DNA"/>
</dbReference>
<dbReference type="Pfam" id="PF02599">
    <property type="entry name" value="CsrA"/>
    <property type="match status" value="1"/>
</dbReference>
<dbReference type="Proteomes" id="UP000288024">
    <property type="component" value="Unassembled WGS sequence"/>
</dbReference>
<comment type="caution">
    <text evidence="6">The sequence shown here is derived from an EMBL/GenBank/DDBJ whole genome shotgun (WGS) entry which is preliminary data.</text>
</comment>
<gene>
    <name evidence="5 6" type="primary">csrA</name>
    <name evidence="6" type="ORF">EM808_10810</name>
</gene>
<dbReference type="GeneID" id="87616924"/>
<dbReference type="HAMAP" id="MF_00167">
    <property type="entry name" value="CsrA"/>
    <property type="match status" value="1"/>
</dbReference>
<dbReference type="GO" id="GO:0006109">
    <property type="term" value="P:regulation of carbohydrate metabolic process"/>
    <property type="evidence" value="ECO:0007669"/>
    <property type="project" value="InterPro"/>
</dbReference>
<dbReference type="GO" id="GO:0044781">
    <property type="term" value="P:bacterial-type flagellum organization"/>
    <property type="evidence" value="ECO:0007669"/>
    <property type="project" value="UniProtKB-KW"/>
</dbReference>
<proteinExistence type="inferred from homology"/>
<comment type="subcellular location">
    <subcellularLocation>
        <location evidence="5">Cytoplasm</location>
    </subcellularLocation>
</comment>
<keyword evidence="4 5" id="KW-0694">RNA-binding</keyword>
<dbReference type="NCBIfam" id="TIGR00202">
    <property type="entry name" value="csrA"/>
    <property type="match status" value="1"/>
</dbReference>
<evidence type="ECO:0000256" key="3">
    <source>
        <dbReference type="ARBA" id="ARBA00022845"/>
    </source>
</evidence>
<dbReference type="SUPFAM" id="SSF117130">
    <property type="entry name" value="CsrA-like"/>
    <property type="match status" value="1"/>
</dbReference>
<sequence length="73" mass="8122">MLVLSRKVGEVIKIGNDIELTVVSVSGDQVKIGIKAPKQVEIHRKEIFDQIYNENKAASVDISSVLNVFKKNQ</sequence>
<accession>A0A3S2UX52</accession>
<protein>
    <recommendedName>
        <fullName evidence="5">Translational regulator CsrA</fullName>
    </recommendedName>
</protein>
<dbReference type="GO" id="GO:0005829">
    <property type="term" value="C:cytosol"/>
    <property type="evidence" value="ECO:0007669"/>
    <property type="project" value="TreeGrafter"/>
</dbReference>
<keyword evidence="1 5" id="KW-0963">Cytoplasm</keyword>
<dbReference type="GO" id="GO:1902208">
    <property type="term" value="P:regulation of bacterial-type flagellum assembly"/>
    <property type="evidence" value="ECO:0007669"/>
    <property type="project" value="UniProtKB-UniRule"/>
</dbReference>
<dbReference type="PANTHER" id="PTHR34984">
    <property type="entry name" value="CARBON STORAGE REGULATOR"/>
    <property type="match status" value="1"/>
</dbReference>
<dbReference type="AlphaFoldDB" id="A0A3S2UX52"/>
<evidence type="ECO:0000313" key="7">
    <source>
        <dbReference type="Proteomes" id="UP000288024"/>
    </source>
</evidence>
<organism evidence="6 7">
    <name type="scientific">Niallia taxi</name>
    <dbReference type="NCBI Taxonomy" id="2499688"/>
    <lineage>
        <taxon>Bacteria</taxon>
        <taxon>Bacillati</taxon>
        <taxon>Bacillota</taxon>
        <taxon>Bacilli</taxon>
        <taxon>Bacillales</taxon>
        <taxon>Bacillaceae</taxon>
        <taxon>Niallia</taxon>
    </lineage>
</organism>
<dbReference type="InterPro" id="IPR003751">
    <property type="entry name" value="CsrA"/>
</dbReference>
<dbReference type="NCBIfam" id="NF002469">
    <property type="entry name" value="PRK01712.1"/>
    <property type="match status" value="1"/>
</dbReference>
<evidence type="ECO:0000256" key="1">
    <source>
        <dbReference type="ARBA" id="ARBA00022490"/>
    </source>
</evidence>
<comment type="function">
    <text evidence="5">A translational regulator that binds mRNA to regulate translation initiation and/or mRNA stability. Usually binds in the 5'-UTR at or near the Shine-Dalgarno sequence preventing ribosome-binding, thus repressing translation. Its main target seems to be the major flagellin gene, while its function is anatagonized by FliW.</text>
</comment>
<evidence type="ECO:0000256" key="5">
    <source>
        <dbReference type="HAMAP-Rule" id="MF_00167"/>
    </source>
</evidence>
<dbReference type="Gene3D" id="2.60.40.4380">
    <property type="entry name" value="Translational regulator CsrA"/>
    <property type="match status" value="1"/>
</dbReference>
<dbReference type="GO" id="GO:0048027">
    <property type="term" value="F:mRNA 5'-UTR binding"/>
    <property type="evidence" value="ECO:0007669"/>
    <property type="project" value="UniProtKB-UniRule"/>
</dbReference>
<evidence type="ECO:0000256" key="4">
    <source>
        <dbReference type="ARBA" id="ARBA00022884"/>
    </source>
</evidence>
<comment type="subunit">
    <text evidence="5">Homodimer; the beta-strands of each monomer intercalate to form a hydrophobic core, while the alpha-helices form wings that extend away from the core.</text>
</comment>
<dbReference type="GO" id="GO:0006402">
    <property type="term" value="P:mRNA catabolic process"/>
    <property type="evidence" value="ECO:0007669"/>
    <property type="project" value="InterPro"/>
</dbReference>
<dbReference type="GO" id="GO:0045947">
    <property type="term" value="P:negative regulation of translational initiation"/>
    <property type="evidence" value="ECO:0007669"/>
    <property type="project" value="UniProtKB-UniRule"/>
</dbReference>
<keyword evidence="5" id="KW-1005">Bacterial flagellum biogenesis</keyword>
<name>A0A3S2UX52_9BACI</name>
<evidence type="ECO:0000313" key="6">
    <source>
        <dbReference type="EMBL" id="RVT63744.1"/>
    </source>
</evidence>
<dbReference type="FunFam" id="2.60.40.4380:FF:000002">
    <property type="entry name" value="Translational regulator CsrA"/>
    <property type="match status" value="1"/>
</dbReference>
<evidence type="ECO:0000256" key="2">
    <source>
        <dbReference type="ARBA" id="ARBA00022491"/>
    </source>
</evidence>
<keyword evidence="3 5" id="KW-0810">Translation regulation</keyword>
<dbReference type="PANTHER" id="PTHR34984:SF1">
    <property type="entry name" value="CARBON STORAGE REGULATOR"/>
    <property type="match status" value="1"/>
</dbReference>
<dbReference type="InterPro" id="IPR036107">
    <property type="entry name" value="CsrA_sf"/>
</dbReference>